<protein>
    <recommendedName>
        <fullName evidence="1">DNA-directed RNA polymerase</fullName>
        <ecNumber evidence="1">2.7.7.6</ecNumber>
    </recommendedName>
</protein>
<dbReference type="Gene3D" id="2.40.40.20">
    <property type="match status" value="1"/>
</dbReference>
<dbReference type="Pfam" id="PF04983">
    <property type="entry name" value="RNA_pol_Rpb1_3"/>
    <property type="match status" value="1"/>
</dbReference>
<evidence type="ECO:0000256" key="1">
    <source>
        <dbReference type="ARBA" id="ARBA00012418"/>
    </source>
</evidence>
<dbReference type="Pfam" id="PF00623">
    <property type="entry name" value="RNA_pol_Rpb1_2"/>
    <property type="match status" value="1"/>
</dbReference>
<dbReference type="AlphaFoldDB" id="A0A6C0JQ45"/>
<dbReference type="GO" id="GO:0000428">
    <property type="term" value="C:DNA-directed RNA polymerase complex"/>
    <property type="evidence" value="ECO:0007669"/>
    <property type="project" value="UniProtKB-KW"/>
</dbReference>
<dbReference type="InterPro" id="IPR045867">
    <property type="entry name" value="DNA-dir_RpoC_beta_prime"/>
</dbReference>
<dbReference type="Pfam" id="PF05000">
    <property type="entry name" value="RNA_pol_Rpb1_4"/>
    <property type="match status" value="1"/>
</dbReference>
<dbReference type="Gene3D" id="4.10.860.120">
    <property type="entry name" value="RNA polymerase II, clamp domain"/>
    <property type="match status" value="1"/>
</dbReference>
<dbReference type="InterPro" id="IPR007080">
    <property type="entry name" value="RNA_pol_Rpb1_1"/>
</dbReference>
<dbReference type="Gene3D" id="6.10.250.2940">
    <property type="match status" value="1"/>
</dbReference>
<dbReference type="Pfam" id="PF04997">
    <property type="entry name" value="RNA_pol_Rpb1_1"/>
    <property type="match status" value="1"/>
</dbReference>
<dbReference type="InterPro" id="IPR038120">
    <property type="entry name" value="Rpb1_funnel_sf"/>
</dbReference>
<dbReference type="PANTHER" id="PTHR19376">
    <property type="entry name" value="DNA-DIRECTED RNA POLYMERASE"/>
    <property type="match status" value="1"/>
</dbReference>
<dbReference type="GO" id="GO:0003677">
    <property type="term" value="F:DNA binding"/>
    <property type="evidence" value="ECO:0007669"/>
    <property type="project" value="InterPro"/>
</dbReference>
<organism evidence="8">
    <name type="scientific">viral metagenome</name>
    <dbReference type="NCBI Taxonomy" id="1070528"/>
    <lineage>
        <taxon>unclassified sequences</taxon>
        <taxon>metagenomes</taxon>
        <taxon>organismal metagenomes</taxon>
    </lineage>
</organism>
<dbReference type="GO" id="GO:0003899">
    <property type="term" value="F:DNA-directed RNA polymerase activity"/>
    <property type="evidence" value="ECO:0007669"/>
    <property type="project" value="UniProtKB-EC"/>
</dbReference>
<keyword evidence="4" id="KW-0548">Nucleotidyltransferase</keyword>
<dbReference type="Gene3D" id="3.30.1490.180">
    <property type="entry name" value="RNA polymerase ii"/>
    <property type="match status" value="1"/>
</dbReference>
<evidence type="ECO:0000313" key="8">
    <source>
        <dbReference type="EMBL" id="QHU07689.1"/>
    </source>
</evidence>
<evidence type="ECO:0000256" key="3">
    <source>
        <dbReference type="ARBA" id="ARBA00022679"/>
    </source>
</evidence>
<dbReference type="EMBL" id="MN740685">
    <property type="protein sequence ID" value="QHU07689.1"/>
    <property type="molecule type" value="Genomic_DNA"/>
</dbReference>
<dbReference type="InterPro" id="IPR044893">
    <property type="entry name" value="RNA_pol_Rpb1_clamp_domain"/>
</dbReference>
<accession>A0A6C0JQ45</accession>
<dbReference type="Gene3D" id="6.20.50.80">
    <property type="match status" value="1"/>
</dbReference>
<dbReference type="InterPro" id="IPR007081">
    <property type="entry name" value="RNA_pol_Rpb1_5"/>
</dbReference>
<dbReference type="PANTHER" id="PTHR19376:SF32">
    <property type="entry name" value="DNA-DIRECTED RNA POLYMERASE III SUBUNIT RPC1"/>
    <property type="match status" value="1"/>
</dbReference>
<evidence type="ECO:0000259" key="7">
    <source>
        <dbReference type="SMART" id="SM00663"/>
    </source>
</evidence>
<dbReference type="InterPro" id="IPR007066">
    <property type="entry name" value="RNA_pol_Rpb1_3"/>
</dbReference>
<keyword evidence="5" id="KW-0804">Transcription</keyword>
<dbReference type="Gene3D" id="1.10.132.30">
    <property type="match status" value="1"/>
</dbReference>
<evidence type="ECO:0000256" key="5">
    <source>
        <dbReference type="ARBA" id="ARBA00023163"/>
    </source>
</evidence>
<dbReference type="SUPFAM" id="SSF64484">
    <property type="entry name" value="beta and beta-prime subunits of DNA dependent RNA-polymerase"/>
    <property type="match status" value="1"/>
</dbReference>
<dbReference type="InterPro" id="IPR007083">
    <property type="entry name" value="RNA_pol_Rpb1_4"/>
</dbReference>
<reference evidence="8" key="1">
    <citation type="journal article" date="2020" name="Nature">
        <title>Giant virus diversity and host interactions through global metagenomics.</title>
        <authorList>
            <person name="Schulz F."/>
            <person name="Roux S."/>
            <person name="Paez-Espino D."/>
            <person name="Jungbluth S."/>
            <person name="Walsh D.A."/>
            <person name="Denef V.J."/>
            <person name="McMahon K.D."/>
            <person name="Konstantinidis K.T."/>
            <person name="Eloe-Fadrosh E.A."/>
            <person name="Kyrpides N.C."/>
            <person name="Woyke T."/>
        </authorList>
    </citation>
    <scope>NUCLEOTIDE SEQUENCE</scope>
    <source>
        <strain evidence="8">GVMAG-S-1041349-163</strain>
    </source>
</reference>
<keyword evidence="2" id="KW-0240">DNA-directed RNA polymerase</keyword>
<name>A0A6C0JQ45_9ZZZZ</name>
<dbReference type="SMART" id="SM00663">
    <property type="entry name" value="RPOLA_N"/>
    <property type="match status" value="1"/>
</dbReference>
<comment type="catalytic activity">
    <reaction evidence="6">
        <text>RNA(n) + a ribonucleoside 5'-triphosphate = RNA(n+1) + diphosphate</text>
        <dbReference type="Rhea" id="RHEA:21248"/>
        <dbReference type="Rhea" id="RHEA-COMP:14527"/>
        <dbReference type="Rhea" id="RHEA-COMP:17342"/>
        <dbReference type="ChEBI" id="CHEBI:33019"/>
        <dbReference type="ChEBI" id="CHEBI:61557"/>
        <dbReference type="ChEBI" id="CHEBI:140395"/>
        <dbReference type="EC" id="2.7.7.6"/>
    </reaction>
</comment>
<proteinExistence type="predicted"/>
<keyword evidence="3" id="KW-0808">Transferase</keyword>
<feature type="domain" description="RNA polymerase N-terminal" evidence="7">
    <location>
        <begin position="192"/>
        <end position="476"/>
    </location>
</feature>
<dbReference type="InterPro" id="IPR006592">
    <property type="entry name" value="RNA_pol_N"/>
</dbReference>
<dbReference type="Gene3D" id="1.10.274.100">
    <property type="entry name" value="RNA polymerase Rpb1, domain 3"/>
    <property type="match status" value="1"/>
</dbReference>
<sequence>MKKGKINVIIIDRLNDEEQQKIADCVVNRQANNSFYENCIYDKHMGTCDRGIRCETCSFDWEKCIGGYGSIKLPIPYYFPQNSKCIINVLQFFCSSCYVFLLNDTELRSFKIKSLDKVERNCVCGGKNIIISEKKTSALDKKKWDTEFLDKKLNILDVIDIKNILDNIFIKYTNNIKMAKDLKLLGLPSDPSTLLNYILLVVPVYIRPYLMKDDQYLHNNDLSTIYSSIIKETYKKIPNQKNIYEKLEMLLTQKKSKPLPNSSKIPQSFQDRIQGKEGIITSNINGKRVDHSSRANITGYPNGKLGYIGVPEVMIQKMVILVPFTLINHEEISEWMTVHKSTRIKKKNGNYFRITDKTKNNIISKLEKGDFIERRLEENDIILFNRQPSLRPESIIAKRVNIIKNCNTFRLPLPCTTPLNADFDGDECNVHILQDLMARIECIELMNPAEQIISSQKGIPIITPVQDSLIGSYLITLPTTCVTKEFVYNMVISLGLVPFELDRKIRMWNKINKKTLCTFDTTFSGKFLYSLMFDATFNFKCFEFVIECGIIKDNSRPITKSILCSGVESIVHDYVFQIGSQKTCELMDNIQTLTNLFLSIYGFSVGLDSCNTDKIIENNDFYNEDNINSCLGIIENKMKRNGKETNLIQIINSGAKASFINIVQITQIVGQQSIDSTLVKNEMKTCRSLPCFIPRKKDIKNSGFVISSFFEGLTKYENIMHCKAGRRGVADSVTKVSESGYLTKKISKFLEDIVIEFDLSVRHNVSKEIIQFKFGSDGLNPQKLPSKNGNKNFLSYQELKRFQIYGSIEKQIALLLFYLDKCTFGLTLPNFLNDELKCNLFNLIELNKDEPDNDWDKVELGTHFNQIVAKRLFEPGCPIGLICGTNFGEISSQLLLKSFHHSGIKSKDISGGIKRLTQLLSRSTGSSFENVVIVGQIEDDTYDFFQDLLINTEDIELKKILKVYMKNSCEYWLNSIKNVTFSDFVNYSIYGLENNLIGGIPILIDNSILEYEFITIPLNISIKYDINTDFMENYDEIDLEYLKNKISNYVTSLEIPFNIYIQNEMGSRYEIVLVVKCLINKIPEIDKQILSFCIVDGQIKNYELEFNENLQHYEVVIKGTSLMTVLGLDFINTKHTYSVDPFENIKVFGIEGARKSLFNEIINVLKFDGADIDKRYISLICDMMCKNGNIVSISNIDGVLTNCLFEKEIKKLNHNSILRSIDNCKSVESCVFTGQICRMGTGFCDILENE</sequence>
<dbReference type="InterPro" id="IPR000722">
    <property type="entry name" value="RNA_pol_asu"/>
</dbReference>
<evidence type="ECO:0000256" key="4">
    <source>
        <dbReference type="ARBA" id="ARBA00022695"/>
    </source>
</evidence>
<evidence type="ECO:0000256" key="2">
    <source>
        <dbReference type="ARBA" id="ARBA00022478"/>
    </source>
</evidence>
<dbReference type="InterPro" id="IPR042102">
    <property type="entry name" value="RNA_pol_Rpb1_3_sf"/>
</dbReference>
<dbReference type="GO" id="GO:0006351">
    <property type="term" value="P:DNA-templated transcription"/>
    <property type="evidence" value="ECO:0007669"/>
    <property type="project" value="InterPro"/>
</dbReference>
<evidence type="ECO:0000256" key="6">
    <source>
        <dbReference type="ARBA" id="ARBA00048552"/>
    </source>
</evidence>
<dbReference type="Pfam" id="PF04998">
    <property type="entry name" value="RNA_pol_Rpb1_5"/>
    <property type="match status" value="1"/>
</dbReference>
<dbReference type="EC" id="2.7.7.6" evidence="1"/>